<dbReference type="PANTHER" id="PTHR42941:SF1">
    <property type="entry name" value="SLL1037 PROTEIN"/>
    <property type="match status" value="1"/>
</dbReference>
<sequence>MLNTLYQKTLGLAATAAVSLAVAMPSQATENLRMSTLGPGTSPYVVMNTFANIINEKLPEYSIQVNATGAATRHAVETAMDKSQFFMSSPNLHHLMKTETGPFAKAKGVGKQSEKLRAIFNFPMGYYHIATFADSGIEEFKDLKDKRVFLGPPGGVAYQTSRMIIEAMTGFKPDEDYKVVSLGWDAAAQSFQDGHIDVYFNPTLPPSPAISQVVMTNSIRLLGLPQDTSNISGLQTLIQRPGYRLGKIPAGVYGENQVTAGDISTVSVTVGIVTNQEVSEDTIYKMTKTFWENIGQRAEQTKLLGNITLDNALVDLNLPLHPGAARYYREVGIEIADELTAR</sequence>
<dbReference type="InterPro" id="IPR011852">
    <property type="entry name" value="TRAP_TAXI"/>
</dbReference>
<evidence type="ECO:0000313" key="2">
    <source>
        <dbReference type="EMBL" id="ANG62771.1"/>
    </source>
</evidence>
<dbReference type="RefSeq" id="WP_067381460.1">
    <property type="nucleotide sequence ID" value="NZ_CP015839.1"/>
</dbReference>
<organism evidence="2 3">
    <name type="scientific">Marinobacterium aestuarii</name>
    <dbReference type="NCBI Taxonomy" id="1821621"/>
    <lineage>
        <taxon>Bacteria</taxon>
        <taxon>Pseudomonadati</taxon>
        <taxon>Pseudomonadota</taxon>
        <taxon>Gammaproteobacteria</taxon>
        <taxon>Oceanospirillales</taxon>
        <taxon>Oceanospirillaceae</taxon>
        <taxon>Marinobacterium</taxon>
    </lineage>
</organism>
<evidence type="ECO:0000313" key="3">
    <source>
        <dbReference type="Proteomes" id="UP000078070"/>
    </source>
</evidence>
<dbReference type="Proteomes" id="UP000078070">
    <property type="component" value="Chromosome"/>
</dbReference>
<dbReference type="PANTHER" id="PTHR42941">
    <property type="entry name" value="SLL1037 PROTEIN"/>
    <property type="match status" value="1"/>
</dbReference>
<dbReference type="SUPFAM" id="SSF53850">
    <property type="entry name" value="Periplasmic binding protein-like II"/>
    <property type="match status" value="1"/>
</dbReference>
<keyword evidence="1" id="KW-0732">Signal</keyword>
<feature type="signal peptide" evidence="1">
    <location>
        <begin position="1"/>
        <end position="28"/>
    </location>
</feature>
<reference evidence="3" key="1">
    <citation type="submission" date="2016-05" db="EMBL/GenBank/DDBJ databases">
        <authorList>
            <person name="Baek K."/>
            <person name="Yang S.-J."/>
        </authorList>
    </citation>
    <scope>NUCLEOTIDE SEQUENCE [LARGE SCALE GENOMIC DNA]</scope>
    <source>
        <strain evidence="3">ST58-10</strain>
    </source>
</reference>
<gene>
    <name evidence="2" type="ORF">A8C75_09945</name>
</gene>
<dbReference type="Pfam" id="PF16868">
    <property type="entry name" value="NMT1_3"/>
    <property type="match status" value="1"/>
</dbReference>
<accession>A0A1A9EYP9</accession>
<proteinExistence type="predicted"/>
<dbReference type="KEGG" id="mars:A8C75_09945"/>
<dbReference type="EMBL" id="CP015839">
    <property type="protein sequence ID" value="ANG62771.1"/>
    <property type="molecule type" value="Genomic_DNA"/>
</dbReference>
<dbReference type="NCBIfam" id="TIGR02122">
    <property type="entry name" value="TRAP_TAXI"/>
    <property type="match status" value="1"/>
</dbReference>
<feature type="chain" id="PRO_5008386537" evidence="1">
    <location>
        <begin position="29"/>
        <end position="342"/>
    </location>
</feature>
<dbReference type="AlphaFoldDB" id="A0A1A9EYP9"/>
<dbReference type="Gene3D" id="3.40.190.10">
    <property type="entry name" value="Periplasmic binding protein-like II"/>
    <property type="match status" value="2"/>
</dbReference>
<reference evidence="2 3" key="2">
    <citation type="journal article" date="2018" name="Int. J. Syst. Evol. Microbiol.">
        <title>Marinobacterium aestuarii sp. nov., a benzene-degrading marine bacterium isolated from estuary sediment.</title>
        <authorList>
            <person name="Bae S.S."/>
            <person name="Jung J."/>
            <person name="Chung D."/>
            <person name="Baek K."/>
        </authorList>
    </citation>
    <scope>NUCLEOTIDE SEQUENCE [LARGE SCALE GENOMIC DNA]</scope>
    <source>
        <strain evidence="2 3">ST58-10</strain>
    </source>
</reference>
<name>A0A1A9EYP9_9GAMM</name>
<protein>
    <submittedName>
        <fullName evidence="2">C4-dicarboxylate ABC transporter substrate-binding protein</fullName>
    </submittedName>
</protein>
<keyword evidence="3" id="KW-1185">Reference proteome</keyword>
<dbReference type="OrthoDB" id="9780180at2"/>
<dbReference type="STRING" id="1821621.A8C75_09945"/>
<evidence type="ECO:0000256" key="1">
    <source>
        <dbReference type="SAM" id="SignalP"/>
    </source>
</evidence>